<accession>A0AAV3Q4B5</accession>
<dbReference type="AlphaFoldDB" id="A0AAV3Q4B5"/>
<sequence>MIMTNKQLKSSLQLRRKDLSSGNLITRSDDIRPSKSSSTMQIHNNNGDYQIELTTVKMNQNVEITTFDARTLILPKVPPCKYCGAHRFYKETDFICCSKGEIVLAESNTSSIFVVADYWN</sequence>
<evidence type="ECO:0000313" key="1">
    <source>
        <dbReference type="EMBL" id="GAA0158770.1"/>
    </source>
</evidence>
<gene>
    <name evidence="1" type="ORF">LIER_15713</name>
</gene>
<dbReference type="Proteomes" id="UP001454036">
    <property type="component" value="Unassembled WGS sequence"/>
</dbReference>
<proteinExistence type="predicted"/>
<name>A0AAV3Q4B5_LITER</name>
<dbReference type="EMBL" id="BAABME010003429">
    <property type="protein sequence ID" value="GAA0158770.1"/>
    <property type="molecule type" value="Genomic_DNA"/>
</dbReference>
<organism evidence="1 2">
    <name type="scientific">Lithospermum erythrorhizon</name>
    <name type="common">Purple gromwell</name>
    <name type="synonym">Lithospermum officinale var. erythrorhizon</name>
    <dbReference type="NCBI Taxonomy" id="34254"/>
    <lineage>
        <taxon>Eukaryota</taxon>
        <taxon>Viridiplantae</taxon>
        <taxon>Streptophyta</taxon>
        <taxon>Embryophyta</taxon>
        <taxon>Tracheophyta</taxon>
        <taxon>Spermatophyta</taxon>
        <taxon>Magnoliopsida</taxon>
        <taxon>eudicotyledons</taxon>
        <taxon>Gunneridae</taxon>
        <taxon>Pentapetalae</taxon>
        <taxon>asterids</taxon>
        <taxon>lamiids</taxon>
        <taxon>Boraginales</taxon>
        <taxon>Boraginaceae</taxon>
        <taxon>Boraginoideae</taxon>
        <taxon>Lithospermeae</taxon>
        <taxon>Lithospermum</taxon>
    </lineage>
</organism>
<keyword evidence="2" id="KW-1185">Reference proteome</keyword>
<evidence type="ECO:0000313" key="2">
    <source>
        <dbReference type="Proteomes" id="UP001454036"/>
    </source>
</evidence>
<comment type="caution">
    <text evidence="1">The sequence shown here is derived from an EMBL/GenBank/DDBJ whole genome shotgun (WGS) entry which is preliminary data.</text>
</comment>
<reference evidence="1 2" key="1">
    <citation type="submission" date="2024-01" db="EMBL/GenBank/DDBJ databases">
        <title>The complete chloroplast genome sequence of Lithospermum erythrorhizon: insights into the phylogenetic relationship among Boraginaceae species and the maternal lineages of purple gromwells.</title>
        <authorList>
            <person name="Okada T."/>
            <person name="Watanabe K."/>
        </authorList>
    </citation>
    <scope>NUCLEOTIDE SEQUENCE [LARGE SCALE GENOMIC DNA]</scope>
</reference>
<protein>
    <submittedName>
        <fullName evidence="1">Uncharacterized protein</fullName>
    </submittedName>
</protein>